<gene>
    <name evidence="5" type="ORF">SAMN04488033_101168</name>
</gene>
<proteinExistence type="predicted"/>
<dbReference type="InterPro" id="IPR001034">
    <property type="entry name" value="DeoR_HTH"/>
</dbReference>
<feature type="domain" description="HTH deoR-type" evidence="4">
    <location>
        <begin position="4"/>
        <end position="59"/>
    </location>
</feature>
<evidence type="ECO:0000256" key="2">
    <source>
        <dbReference type="ARBA" id="ARBA00023125"/>
    </source>
</evidence>
<protein>
    <submittedName>
        <fullName evidence="5">Transcriptional regulator, DeoR family</fullName>
    </submittedName>
</protein>
<dbReference type="PROSITE" id="PS00894">
    <property type="entry name" value="HTH_DEOR_1"/>
    <property type="match status" value="1"/>
</dbReference>
<dbReference type="InterPro" id="IPR018356">
    <property type="entry name" value="Tscrpt_reg_HTH_DeoR_CS"/>
</dbReference>
<dbReference type="InterPro" id="IPR036388">
    <property type="entry name" value="WH-like_DNA-bd_sf"/>
</dbReference>
<dbReference type="SUPFAM" id="SSF46785">
    <property type="entry name" value="Winged helix' DNA-binding domain"/>
    <property type="match status" value="1"/>
</dbReference>
<evidence type="ECO:0000259" key="4">
    <source>
        <dbReference type="PROSITE" id="PS51000"/>
    </source>
</evidence>
<dbReference type="Gene3D" id="3.40.50.1360">
    <property type="match status" value="1"/>
</dbReference>
<dbReference type="NCBIfam" id="NF040755">
    <property type="entry name" value="AgaR"/>
    <property type="match status" value="1"/>
</dbReference>
<dbReference type="Pfam" id="PF08220">
    <property type="entry name" value="HTH_DeoR"/>
    <property type="match status" value="1"/>
</dbReference>
<dbReference type="PROSITE" id="PS51000">
    <property type="entry name" value="HTH_DEOR_2"/>
    <property type="match status" value="1"/>
</dbReference>
<keyword evidence="2" id="KW-0238">DNA-binding</keyword>
<keyword evidence="6" id="KW-1185">Reference proteome</keyword>
<reference evidence="6" key="1">
    <citation type="submission" date="2016-10" db="EMBL/GenBank/DDBJ databases">
        <authorList>
            <person name="Varghese N."/>
            <person name="Submissions S."/>
        </authorList>
    </citation>
    <scope>NUCLEOTIDE SEQUENCE [LARGE SCALE GENOMIC DNA]</scope>
    <source>
        <strain evidence="6">DSM 23515</strain>
    </source>
</reference>
<dbReference type="SMART" id="SM01134">
    <property type="entry name" value="DeoRC"/>
    <property type="match status" value="1"/>
</dbReference>
<name>A0A1I2JYI8_9FLAO</name>
<accession>A0A1I2JYI8</accession>
<dbReference type="AlphaFoldDB" id="A0A1I2JYI8"/>
<dbReference type="Proteomes" id="UP000199116">
    <property type="component" value="Unassembled WGS sequence"/>
</dbReference>
<dbReference type="InterPro" id="IPR036390">
    <property type="entry name" value="WH_DNA-bd_sf"/>
</dbReference>
<dbReference type="PANTHER" id="PTHR30363:SF44">
    <property type="entry name" value="AGA OPERON TRANSCRIPTIONAL REPRESSOR-RELATED"/>
    <property type="match status" value="1"/>
</dbReference>
<dbReference type="EMBL" id="FOOH01000001">
    <property type="protein sequence ID" value="SFF58970.1"/>
    <property type="molecule type" value="Genomic_DNA"/>
</dbReference>
<dbReference type="Pfam" id="PF00455">
    <property type="entry name" value="DeoRC"/>
    <property type="match status" value="1"/>
</dbReference>
<dbReference type="GO" id="GO:0003677">
    <property type="term" value="F:DNA binding"/>
    <property type="evidence" value="ECO:0007669"/>
    <property type="project" value="UniProtKB-KW"/>
</dbReference>
<keyword evidence="1" id="KW-0805">Transcription regulation</keyword>
<dbReference type="RefSeq" id="WP_075326315.1">
    <property type="nucleotide sequence ID" value="NZ_FOOH01000001.1"/>
</dbReference>
<dbReference type="PANTHER" id="PTHR30363">
    <property type="entry name" value="HTH-TYPE TRANSCRIPTIONAL REGULATOR SRLR-RELATED"/>
    <property type="match status" value="1"/>
</dbReference>
<dbReference type="InterPro" id="IPR050313">
    <property type="entry name" value="Carb_Metab_HTH_regulators"/>
</dbReference>
<dbReference type="SMART" id="SM00420">
    <property type="entry name" value="HTH_DEOR"/>
    <property type="match status" value="1"/>
</dbReference>
<evidence type="ECO:0000313" key="5">
    <source>
        <dbReference type="EMBL" id="SFF58970.1"/>
    </source>
</evidence>
<evidence type="ECO:0000256" key="1">
    <source>
        <dbReference type="ARBA" id="ARBA00023015"/>
    </source>
</evidence>
<dbReference type="PRINTS" id="PR00037">
    <property type="entry name" value="HTHLACR"/>
</dbReference>
<dbReference type="Gene3D" id="1.10.10.10">
    <property type="entry name" value="Winged helix-like DNA-binding domain superfamily/Winged helix DNA-binding domain"/>
    <property type="match status" value="1"/>
</dbReference>
<sequence length="256" mass="28633">MRKAAARRSKILEILDETNKVNVTELSEHFSVSEVTIRNDLDKLEKNKLLVRAHGGAFKTNNLALAVSEKKSINRDLKRLIGKTAVGLIQENDSIILDSGTTTFEIASNLGKFKEITVISNALDIVNNLAQFDNLKVYMPGGYLKEFSMSLVGPMAERNLKQLFCNKLFLGVDSIRSNVGFFTHHMEEAYLNQIMIEIAEEVIVVADSTKFKKTGLAFIQNFEHIDKVITDDGIDENDLKMLQKNNVEVLIAGKGE</sequence>
<dbReference type="SUPFAM" id="SSF100950">
    <property type="entry name" value="NagB/RpiA/CoA transferase-like"/>
    <property type="match status" value="1"/>
</dbReference>
<dbReference type="InterPro" id="IPR014036">
    <property type="entry name" value="DeoR-like_C"/>
</dbReference>
<evidence type="ECO:0000256" key="3">
    <source>
        <dbReference type="ARBA" id="ARBA00023163"/>
    </source>
</evidence>
<evidence type="ECO:0000313" key="6">
    <source>
        <dbReference type="Proteomes" id="UP000199116"/>
    </source>
</evidence>
<dbReference type="GO" id="GO:0003700">
    <property type="term" value="F:DNA-binding transcription factor activity"/>
    <property type="evidence" value="ECO:0007669"/>
    <property type="project" value="InterPro"/>
</dbReference>
<dbReference type="InterPro" id="IPR037171">
    <property type="entry name" value="NagB/RpiA_transferase-like"/>
</dbReference>
<dbReference type="InterPro" id="IPR047779">
    <property type="entry name" value="AgaR-like"/>
</dbReference>
<organism evidence="5 6">
    <name type="scientific">Salegentibacter agarivorans</name>
    <dbReference type="NCBI Taxonomy" id="345907"/>
    <lineage>
        <taxon>Bacteria</taxon>
        <taxon>Pseudomonadati</taxon>
        <taxon>Bacteroidota</taxon>
        <taxon>Flavobacteriia</taxon>
        <taxon>Flavobacteriales</taxon>
        <taxon>Flavobacteriaceae</taxon>
        <taxon>Salegentibacter</taxon>
    </lineage>
</organism>
<keyword evidence="3" id="KW-0804">Transcription</keyword>